<evidence type="ECO:0000256" key="4">
    <source>
        <dbReference type="ARBA" id="ARBA00023125"/>
    </source>
</evidence>
<evidence type="ECO:0000313" key="10">
    <source>
        <dbReference type="Proteomes" id="UP000044602"/>
    </source>
</evidence>
<dbReference type="PANTHER" id="PTHR46910">
    <property type="entry name" value="TRANSCRIPTION FACTOR PDR1"/>
    <property type="match status" value="1"/>
</dbReference>
<feature type="domain" description="Zn(2)-C6 fungal-type" evidence="8">
    <location>
        <begin position="6"/>
        <end position="38"/>
    </location>
</feature>
<dbReference type="GO" id="GO:0003677">
    <property type="term" value="F:DNA binding"/>
    <property type="evidence" value="ECO:0007669"/>
    <property type="project" value="UniProtKB-KW"/>
</dbReference>
<dbReference type="PROSITE" id="PS50048">
    <property type="entry name" value="ZN2_CY6_FUNGAL_2"/>
    <property type="match status" value="1"/>
</dbReference>
<keyword evidence="6" id="KW-0539">Nucleus</keyword>
<evidence type="ECO:0000259" key="8">
    <source>
        <dbReference type="PROSITE" id="PS50048"/>
    </source>
</evidence>
<keyword evidence="4" id="KW-0238">DNA-binding</keyword>
<dbReference type="Proteomes" id="UP000044602">
    <property type="component" value="Unassembled WGS sequence"/>
</dbReference>
<dbReference type="InterPro" id="IPR001138">
    <property type="entry name" value="Zn2Cys6_DnaBD"/>
</dbReference>
<evidence type="ECO:0000256" key="7">
    <source>
        <dbReference type="SAM" id="MobiDB-lite"/>
    </source>
</evidence>
<sequence length="666" mass="74611">MPPRRACDICFKRKIQCAIPSPGVPCNWCSHQNIACTFEREPQRKKQDPATSNAIRELHRRIQQLEGDLVQKNTHDPAQITKPRSNVNITSPGTEQVESPHSHYSSNNTVHSCASGFPTPLVVIEDVSADTQSLSSRGPNLGINWYFRGLPILSERGSRWMSSRTGHEVLLNTFMSFNDHDDHAHTVSKSASRAGSDIDSRRLNELPNKYATEEAIRTVYGSYFRYRLPVLDNTFLHETVTKAYNPLKNTNAARSSLSAKACVWALHAISRRMKPAGVSSLYLDGETCATRAQTLLSIAIEESCIETLQAVLLVQAYQESSGQWRSYSSLHLHACRIVCDLGGHHSHPAMYACIDDLLHEERYRYIRELFWLCYLADKDVSFRSGRPPLLTETYCDLSLPVGLEASNPAESQIIHLMMESNFQLPSDPRLGVIKEKTCRLLYSAQAFGMSDSQLLVHIRQLDDELEQWRVSVPGPLRPRLSIPSSPTLGSTHASMSQNAKYINLQLDYHYTLVMIHTSVRRSGTSKGDERLPEDLHKVVHSSVDISLEAGRSTLAFLKASVDVLEEGAFGHISFYVPIAAMAIFVNVLIHPLSPGPQNDLKILIEAIETIQSIPLRRLSYDETIYLQELSDFIMELFRLGNSAIWKAKKSGESPASVEGIESIELM</sequence>
<evidence type="ECO:0000256" key="5">
    <source>
        <dbReference type="ARBA" id="ARBA00023163"/>
    </source>
</evidence>
<protein>
    <recommendedName>
        <fullName evidence="8">Zn(2)-C6 fungal-type domain-containing protein</fullName>
    </recommendedName>
</protein>
<dbReference type="Pfam" id="PF04082">
    <property type="entry name" value="Fungal_trans"/>
    <property type="match status" value="1"/>
</dbReference>
<gene>
    <name evidence="9" type="ORF">BN1708_011960</name>
</gene>
<keyword evidence="3" id="KW-0805">Transcription regulation</keyword>
<keyword evidence="5" id="KW-0804">Transcription</keyword>
<keyword evidence="10" id="KW-1185">Reference proteome</keyword>
<feature type="region of interest" description="Disordered" evidence="7">
    <location>
        <begin position="78"/>
        <end position="109"/>
    </location>
</feature>
<dbReference type="GO" id="GO:0006351">
    <property type="term" value="P:DNA-templated transcription"/>
    <property type="evidence" value="ECO:0007669"/>
    <property type="project" value="InterPro"/>
</dbReference>
<accession>A0A0G4L576</accession>
<dbReference type="InterPro" id="IPR007219">
    <property type="entry name" value="XnlR_reg_dom"/>
</dbReference>
<evidence type="ECO:0000256" key="1">
    <source>
        <dbReference type="ARBA" id="ARBA00004123"/>
    </source>
</evidence>
<dbReference type="SMART" id="SM00906">
    <property type="entry name" value="Fungal_trans"/>
    <property type="match status" value="1"/>
</dbReference>
<dbReference type="AlphaFoldDB" id="A0A0G4L576"/>
<evidence type="ECO:0000256" key="2">
    <source>
        <dbReference type="ARBA" id="ARBA00022723"/>
    </source>
</evidence>
<comment type="subcellular location">
    <subcellularLocation>
        <location evidence="1">Nucleus</location>
    </subcellularLocation>
</comment>
<dbReference type="SUPFAM" id="SSF57701">
    <property type="entry name" value="Zn2/Cys6 DNA-binding domain"/>
    <property type="match status" value="1"/>
</dbReference>
<feature type="compositionally biased region" description="Polar residues" evidence="7">
    <location>
        <begin position="82"/>
        <end position="109"/>
    </location>
</feature>
<proteinExistence type="predicted"/>
<dbReference type="GO" id="GO:0008270">
    <property type="term" value="F:zinc ion binding"/>
    <property type="evidence" value="ECO:0007669"/>
    <property type="project" value="InterPro"/>
</dbReference>
<dbReference type="CDD" id="cd00067">
    <property type="entry name" value="GAL4"/>
    <property type="match status" value="1"/>
</dbReference>
<reference evidence="9 10" key="1">
    <citation type="submission" date="2015-05" db="EMBL/GenBank/DDBJ databases">
        <authorList>
            <person name="Wang D.B."/>
            <person name="Wang M."/>
        </authorList>
    </citation>
    <scope>NUCLEOTIDE SEQUENCE [LARGE SCALE GENOMIC DNA]</scope>
    <source>
        <strain evidence="9">VL1</strain>
    </source>
</reference>
<dbReference type="EMBL" id="CVQH01008224">
    <property type="protein sequence ID" value="CRK17136.1"/>
    <property type="molecule type" value="Genomic_DNA"/>
</dbReference>
<dbReference type="GO" id="GO:0005634">
    <property type="term" value="C:nucleus"/>
    <property type="evidence" value="ECO:0007669"/>
    <property type="project" value="UniProtKB-SubCell"/>
</dbReference>
<dbReference type="CDD" id="cd12148">
    <property type="entry name" value="fungal_TF_MHR"/>
    <property type="match status" value="1"/>
</dbReference>
<dbReference type="PANTHER" id="PTHR46910:SF37">
    <property type="entry name" value="ZN(II)2CYS6 TRANSCRIPTION FACTOR (EUROFUNG)"/>
    <property type="match status" value="1"/>
</dbReference>
<dbReference type="Gene3D" id="4.10.240.10">
    <property type="entry name" value="Zn(2)-C6 fungal-type DNA-binding domain"/>
    <property type="match status" value="1"/>
</dbReference>
<dbReference type="GO" id="GO:0000981">
    <property type="term" value="F:DNA-binding transcription factor activity, RNA polymerase II-specific"/>
    <property type="evidence" value="ECO:0007669"/>
    <property type="project" value="InterPro"/>
</dbReference>
<dbReference type="STRING" id="100787.A0A0G4L576"/>
<organism evidence="9 10">
    <name type="scientific">Verticillium longisporum</name>
    <name type="common">Verticillium dahliae var. longisporum</name>
    <dbReference type="NCBI Taxonomy" id="100787"/>
    <lineage>
        <taxon>Eukaryota</taxon>
        <taxon>Fungi</taxon>
        <taxon>Dikarya</taxon>
        <taxon>Ascomycota</taxon>
        <taxon>Pezizomycotina</taxon>
        <taxon>Sordariomycetes</taxon>
        <taxon>Hypocreomycetidae</taxon>
        <taxon>Glomerellales</taxon>
        <taxon>Plectosphaerellaceae</taxon>
        <taxon>Verticillium</taxon>
    </lineage>
</organism>
<evidence type="ECO:0000313" key="9">
    <source>
        <dbReference type="EMBL" id="CRK17136.1"/>
    </source>
</evidence>
<dbReference type="InterPro" id="IPR036864">
    <property type="entry name" value="Zn2-C6_fun-type_DNA-bd_sf"/>
</dbReference>
<name>A0A0G4L576_VERLO</name>
<keyword evidence="2" id="KW-0479">Metal-binding</keyword>
<dbReference type="InterPro" id="IPR050987">
    <property type="entry name" value="AtrR-like"/>
</dbReference>
<evidence type="ECO:0000256" key="6">
    <source>
        <dbReference type="ARBA" id="ARBA00023242"/>
    </source>
</evidence>
<evidence type="ECO:0000256" key="3">
    <source>
        <dbReference type="ARBA" id="ARBA00023015"/>
    </source>
</evidence>